<dbReference type="EMBL" id="BJON01000031">
    <property type="protein sequence ID" value="GED72582.1"/>
    <property type="molecule type" value="Genomic_DNA"/>
</dbReference>
<dbReference type="Gene3D" id="3.40.50.2300">
    <property type="match status" value="1"/>
</dbReference>
<accession>A0A0K9YXJ1</accession>
<dbReference type="OrthoDB" id="7210484at2"/>
<evidence type="ECO:0000313" key="2">
    <source>
        <dbReference type="EMBL" id="KNB72965.1"/>
    </source>
</evidence>
<proteinExistence type="predicted"/>
<dbReference type="PIRSF" id="PIRSF029416">
    <property type="entry name" value="UCP029416_PTP"/>
    <property type="match status" value="1"/>
</dbReference>
<evidence type="ECO:0000313" key="3">
    <source>
        <dbReference type="Proteomes" id="UP000036834"/>
    </source>
</evidence>
<evidence type="ECO:0000313" key="4">
    <source>
        <dbReference type="Proteomes" id="UP000319578"/>
    </source>
</evidence>
<reference evidence="3" key="1">
    <citation type="submission" date="2015-07" db="EMBL/GenBank/DDBJ databases">
        <title>Genome sequencing project for genomic taxonomy and phylogenomics of Bacillus-like bacteria.</title>
        <authorList>
            <person name="Liu B."/>
            <person name="Wang J."/>
            <person name="Zhu Y."/>
            <person name="Liu G."/>
            <person name="Chen Q."/>
            <person name="Chen Z."/>
            <person name="Lan J."/>
            <person name="Che J."/>
            <person name="Ge C."/>
            <person name="Shi H."/>
            <person name="Pan Z."/>
            <person name="Liu X."/>
        </authorList>
    </citation>
    <scope>NUCLEOTIDE SEQUENCE [LARGE SCALE GENOMIC DNA]</scope>
    <source>
        <strain evidence="3">DSM 9887</strain>
    </source>
</reference>
<comment type="caution">
    <text evidence="2">The sequence shown here is derived from an EMBL/GenBank/DDBJ whole genome shotgun (WGS) entry which is preliminary data.</text>
</comment>
<dbReference type="STRING" id="54915.ADS79_14180"/>
<gene>
    <name evidence="2" type="ORF">ADS79_14180</name>
    <name evidence="1" type="ORF">BRE01_62840</name>
</gene>
<evidence type="ECO:0000313" key="1">
    <source>
        <dbReference type="EMBL" id="GED72582.1"/>
    </source>
</evidence>
<dbReference type="RefSeq" id="WP_049739017.1">
    <property type="nucleotide sequence ID" value="NZ_BJON01000031.1"/>
</dbReference>
<protein>
    <submittedName>
        <fullName evidence="1 2">Protein tyrosine phosphatase</fullName>
    </submittedName>
</protein>
<dbReference type="InterPro" id="IPR036196">
    <property type="entry name" value="Ptyr_pPase_sf"/>
</dbReference>
<keyword evidence="4" id="KW-1185">Reference proteome</keyword>
<name>A0A0K9YXJ1_9BACL</name>
<reference evidence="2" key="2">
    <citation type="submission" date="2015-07" db="EMBL/GenBank/DDBJ databases">
        <title>MeaNS - Measles Nucleotide Surveillance Program.</title>
        <authorList>
            <person name="Tran T."/>
            <person name="Druce J."/>
        </authorList>
    </citation>
    <scope>NUCLEOTIDE SEQUENCE</scope>
    <source>
        <strain evidence="2">DSM 9887</strain>
    </source>
</reference>
<dbReference type="Proteomes" id="UP000319578">
    <property type="component" value="Unassembled WGS sequence"/>
</dbReference>
<sequence length="114" mass="13330">MEEKNIKILFICSRNKWRSLTAEKIFQGFNNYDVRSAGTEENARIKVTSGHIGWADLIFTMEKKHDRRLKDKFGVSLLGKKIICLSIPDDYEFMDEDLIEILKSRVSEYIDVPE</sequence>
<dbReference type="PATRIC" id="fig|54915.3.peg.1861"/>
<dbReference type="EMBL" id="LGIQ01000007">
    <property type="protein sequence ID" value="KNB72965.1"/>
    <property type="molecule type" value="Genomic_DNA"/>
</dbReference>
<organism evidence="2 3">
    <name type="scientific">Brevibacillus reuszeri</name>
    <dbReference type="NCBI Taxonomy" id="54915"/>
    <lineage>
        <taxon>Bacteria</taxon>
        <taxon>Bacillati</taxon>
        <taxon>Bacillota</taxon>
        <taxon>Bacilli</taxon>
        <taxon>Bacillales</taxon>
        <taxon>Paenibacillaceae</taxon>
        <taxon>Brevibacillus</taxon>
    </lineage>
</organism>
<dbReference type="InterPro" id="IPR016919">
    <property type="entry name" value="UCP029416_PTP"/>
</dbReference>
<dbReference type="AlphaFoldDB" id="A0A0K9YXJ1"/>
<reference evidence="1 4" key="3">
    <citation type="submission" date="2019-06" db="EMBL/GenBank/DDBJ databases">
        <title>Whole genome shotgun sequence of Brevibacillus reuszeri NBRC 15719.</title>
        <authorList>
            <person name="Hosoyama A."/>
            <person name="Uohara A."/>
            <person name="Ohji S."/>
            <person name="Ichikawa N."/>
        </authorList>
    </citation>
    <scope>NUCLEOTIDE SEQUENCE [LARGE SCALE GENOMIC DNA]</scope>
    <source>
        <strain evidence="1 4">NBRC 15719</strain>
    </source>
</reference>
<dbReference type="SUPFAM" id="SSF52788">
    <property type="entry name" value="Phosphotyrosine protein phosphatases I"/>
    <property type="match status" value="1"/>
</dbReference>
<dbReference type="Proteomes" id="UP000036834">
    <property type="component" value="Unassembled WGS sequence"/>
</dbReference>